<dbReference type="EMBL" id="QMEY01000004">
    <property type="protein sequence ID" value="RBQ19731.1"/>
    <property type="molecule type" value="Genomic_DNA"/>
</dbReference>
<comment type="caution">
    <text evidence="1">The sequence shown here is derived from an EMBL/GenBank/DDBJ whole genome shotgun (WGS) entry which is preliminary data.</text>
</comment>
<sequence>MQRPGSAVAVDLVKVQRLSESNSWAFSSAPGLSAGDLAAINAIPAHTEAHAQWFRRRGGVDIMETDIEIVARGNRDRPVRIMGMKADTECREPLSGAYFESPSAGAPERIVKIGLDLDEPEPRGKAEDESGNWSGDYFQQNTISLKPDEEIVFHVKAWTLEHHCRFSIVLEVLDRGVMTDQVINDGDKPFQVTAAIKSEPDDFGGTRTMFSRYDEVYIGGVANPYQSGWIEVDPSTSRPLAGQRPR</sequence>
<proteinExistence type="predicted"/>
<evidence type="ECO:0000313" key="2">
    <source>
        <dbReference type="Proteomes" id="UP000253303"/>
    </source>
</evidence>
<dbReference type="Proteomes" id="UP000253303">
    <property type="component" value="Unassembled WGS sequence"/>
</dbReference>
<name>A0A366M0K4_9ACTN</name>
<reference evidence="1 2" key="1">
    <citation type="submission" date="2018-06" db="EMBL/GenBank/DDBJ databases">
        <title>Sphaerisporangium craniellae sp. nov., isolated from a marine sponge in the South China Sea.</title>
        <authorList>
            <person name="Li L."/>
        </authorList>
    </citation>
    <scope>NUCLEOTIDE SEQUENCE [LARGE SCALE GENOMIC DNA]</scope>
    <source>
        <strain evidence="1 2">LHW63015</strain>
    </source>
</reference>
<evidence type="ECO:0000313" key="1">
    <source>
        <dbReference type="EMBL" id="RBQ19731.1"/>
    </source>
</evidence>
<gene>
    <name evidence="1" type="ORF">DP939_13475</name>
</gene>
<protein>
    <submittedName>
        <fullName evidence="1">Uncharacterized protein</fullName>
    </submittedName>
</protein>
<accession>A0A366M0K4</accession>
<dbReference type="AlphaFoldDB" id="A0A366M0K4"/>
<organism evidence="1 2">
    <name type="scientific">Spongiactinospora rosea</name>
    <dbReference type="NCBI Taxonomy" id="2248750"/>
    <lineage>
        <taxon>Bacteria</taxon>
        <taxon>Bacillati</taxon>
        <taxon>Actinomycetota</taxon>
        <taxon>Actinomycetes</taxon>
        <taxon>Streptosporangiales</taxon>
        <taxon>Streptosporangiaceae</taxon>
        <taxon>Spongiactinospora</taxon>
    </lineage>
</organism>
<keyword evidence="2" id="KW-1185">Reference proteome</keyword>